<sequence>MNFISLLGALAAVLTTAAYVPQAYKTIKTRSTASLSLPTYLMLFAGTITWVVYAIYIDNWPVMIANIVTAALAGIILFLKLTTKPGTGAS</sequence>
<dbReference type="InterPro" id="IPR047662">
    <property type="entry name" value="SemiSWEET"/>
</dbReference>
<evidence type="ECO:0000256" key="5">
    <source>
        <dbReference type="SAM" id="Phobius"/>
    </source>
</evidence>
<keyword evidence="4 5" id="KW-0472">Membrane</keyword>
<reference evidence="6 7" key="1">
    <citation type="submission" date="2020-08" db="EMBL/GenBank/DDBJ databases">
        <title>Hymenobacter sp. S2-20-2 genome sequencing.</title>
        <authorList>
            <person name="Jin L."/>
        </authorList>
    </citation>
    <scope>NUCLEOTIDE SEQUENCE [LARGE SCALE GENOMIC DNA]</scope>
    <source>
        <strain evidence="6 7">S2-20-2</strain>
    </source>
</reference>
<feature type="transmembrane region" description="Helical" evidence="5">
    <location>
        <begin position="37"/>
        <end position="56"/>
    </location>
</feature>
<evidence type="ECO:0000256" key="4">
    <source>
        <dbReference type="ARBA" id="ARBA00023136"/>
    </source>
</evidence>
<dbReference type="NCBIfam" id="NF037968">
    <property type="entry name" value="SemiSWEET_2"/>
    <property type="match status" value="1"/>
</dbReference>
<evidence type="ECO:0000256" key="2">
    <source>
        <dbReference type="ARBA" id="ARBA00022692"/>
    </source>
</evidence>
<protein>
    <submittedName>
        <fullName evidence="6">SemiSWEET transporter</fullName>
    </submittedName>
</protein>
<feature type="transmembrane region" description="Helical" evidence="5">
    <location>
        <begin position="63"/>
        <end position="81"/>
    </location>
</feature>
<dbReference type="GO" id="GO:0051119">
    <property type="term" value="F:sugar transmembrane transporter activity"/>
    <property type="evidence" value="ECO:0007669"/>
    <property type="project" value="InterPro"/>
</dbReference>
<dbReference type="InterPro" id="IPR006603">
    <property type="entry name" value="PQ-loop_rpt"/>
</dbReference>
<name>A0A7G7W5C9_9BACT</name>
<dbReference type="Gene3D" id="1.20.1280.290">
    <property type="match status" value="1"/>
</dbReference>
<accession>A0A7G7W5C9</accession>
<dbReference type="GO" id="GO:0016020">
    <property type="term" value="C:membrane"/>
    <property type="evidence" value="ECO:0007669"/>
    <property type="project" value="UniProtKB-SubCell"/>
</dbReference>
<evidence type="ECO:0000256" key="1">
    <source>
        <dbReference type="ARBA" id="ARBA00004141"/>
    </source>
</evidence>
<keyword evidence="3 5" id="KW-1133">Transmembrane helix</keyword>
<evidence type="ECO:0000256" key="3">
    <source>
        <dbReference type="ARBA" id="ARBA00022989"/>
    </source>
</evidence>
<evidence type="ECO:0000313" key="7">
    <source>
        <dbReference type="Proteomes" id="UP000515489"/>
    </source>
</evidence>
<dbReference type="KEGG" id="hsk:H4317_15625"/>
<dbReference type="RefSeq" id="WP_185887499.1">
    <property type="nucleotide sequence ID" value="NZ_CP060202.1"/>
</dbReference>
<dbReference type="Pfam" id="PF04193">
    <property type="entry name" value="PQ-loop"/>
    <property type="match status" value="1"/>
</dbReference>
<gene>
    <name evidence="6" type="ORF">H4317_15625</name>
</gene>
<keyword evidence="2 5" id="KW-0812">Transmembrane</keyword>
<dbReference type="EMBL" id="CP060202">
    <property type="protein sequence ID" value="QNH61572.1"/>
    <property type="molecule type" value="Genomic_DNA"/>
</dbReference>
<dbReference type="AlphaFoldDB" id="A0A7G7W5C9"/>
<evidence type="ECO:0000313" key="6">
    <source>
        <dbReference type="EMBL" id="QNH61572.1"/>
    </source>
</evidence>
<proteinExistence type="predicted"/>
<dbReference type="Proteomes" id="UP000515489">
    <property type="component" value="Chromosome"/>
</dbReference>
<comment type="subcellular location">
    <subcellularLocation>
        <location evidence="1">Membrane</location>
        <topology evidence="1">Multi-pass membrane protein</topology>
    </subcellularLocation>
</comment>
<organism evidence="6 7">
    <name type="scientific">Hymenobacter sediminicola</name>
    <dbReference type="NCBI Taxonomy" id="2761579"/>
    <lineage>
        <taxon>Bacteria</taxon>
        <taxon>Pseudomonadati</taxon>
        <taxon>Bacteroidota</taxon>
        <taxon>Cytophagia</taxon>
        <taxon>Cytophagales</taxon>
        <taxon>Hymenobacteraceae</taxon>
        <taxon>Hymenobacter</taxon>
    </lineage>
</organism>
<keyword evidence="7" id="KW-1185">Reference proteome</keyword>
<dbReference type="SMART" id="SM00679">
    <property type="entry name" value="CTNS"/>
    <property type="match status" value="1"/>
</dbReference>